<evidence type="ECO:0000313" key="9">
    <source>
        <dbReference type="EMBL" id="GAA5161236.1"/>
    </source>
</evidence>
<dbReference type="Proteomes" id="UP001428817">
    <property type="component" value="Unassembled WGS sequence"/>
</dbReference>
<evidence type="ECO:0000256" key="4">
    <source>
        <dbReference type="ARBA" id="ARBA00023002"/>
    </source>
</evidence>
<keyword evidence="3 7" id="KW-0479">Metal-binding</keyword>
<sequence length="457" mass="51932">MGDSRLTEEVSLKRLTDIPVAPGRLPGFGHVWPLLRRPFTFLESLRTIGQIVRVDFGRTPLYMLTRPELIHEVMVNQARLAERGGMFDKGCEIFGNGLLTSNGEFHLRQRRLMQPPLHRNHIGAYAGLMCDNTQKLSESWRAGRHVDICHEMSDLITINTTRAMFGLDLDDDATQAVRRIIPTLSDTYIVYLQTPKSLERLPIPANRRFKMASRSLHDIIDSVIERRLERPKAPNDDLLGKLISARHPDTGEAMGRRQLHDEVITIFLAGVVTTATTLAWTFRELERHPDVEARILDELGSLLDTDVPLDEAVHKLDYTPRVLDEVLRLHPFLLGMRVAAQPLLLGGVEIPSGTQLGFSPYTVHRDPCMYPDPMRVDPDRWLSDRARHLPPGAFTTFGMGRHRCIGEFFAQTQVLIALAILLPRWKLRSVPRQDVHEVNGIHPRPSSLRMVPHPREP</sequence>
<evidence type="ECO:0000313" key="10">
    <source>
        <dbReference type="Proteomes" id="UP001428817"/>
    </source>
</evidence>
<dbReference type="InterPro" id="IPR036396">
    <property type="entry name" value="Cyt_P450_sf"/>
</dbReference>
<evidence type="ECO:0000256" key="8">
    <source>
        <dbReference type="SAM" id="MobiDB-lite"/>
    </source>
</evidence>
<evidence type="ECO:0000256" key="3">
    <source>
        <dbReference type="ARBA" id="ARBA00022723"/>
    </source>
</evidence>
<dbReference type="InterPro" id="IPR001128">
    <property type="entry name" value="Cyt_P450"/>
</dbReference>
<name>A0ABP9QFU7_9PSEU</name>
<accession>A0ABP9QFU7</accession>
<keyword evidence="4 7" id="KW-0560">Oxidoreductase</keyword>
<dbReference type="PRINTS" id="PR00385">
    <property type="entry name" value="P450"/>
</dbReference>
<dbReference type="InterPro" id="IPR002401">
    <property type="entry name" value="Cyt_P450_E_grp-I"/>
</dbReference>
<dbReference type="SUPFAM" id="SSF48264">
    <property type="entry name" value="Cytochrome P450"/>
    <property type="match status" value="1"/>
</dbReference>
<keyword evidence="6 7" id="KW-0503">Monooxygenase</keyword>
<dbReference type="Pfam" id="PF00067">
    <property type="entry name" value="p450"/>
    <property type="match status" value="1"/>
</dbReference>
<dbReference type="InterPro" id="IPR017972">
    <property type="entry name" value="Cyt_P450_CS"/>
</dbReference>
<dbReference type="PANTHER" id="PTHR24291">
    <property type="entry name" value="CYTOCHROME P450 FAMILY 4"/>
    <property type="match status" value="1"/>
</dbReference>
<proteinExistence type="inferred from homology"/>
<keyword evidence="10" id="KW-1185">Reference proteome</keyword>
<evidence type="ECO:0000256" key="5">
    <source>
        <dbReference type="ARBA" id="ARBA00023004"/>
    </source>
</evidence>
<feature type="region of interest" description="Disordered" evidence="8">
    <location>
        <begin position="437"/>
        <end position="457"/>
    </location>
</feature>
<dbReference type="EMBL" id="BAABJP010000023">
    <property type="protein sequence ID" value="GAA5161236.1"/>
    <property type="molecule type" value="Genomic_DNA"/>
</dbReference>
<comment type="similarity">
    <text evidence="1 7">Belongs to the cytochrome P450 family.</text>
</comment>
<keyword evidence="2 7" id="KW-0349">Heme</keyword>
<dbReference type="InterPro" id="IPR050196">
    <property type="entry name" value="Cytochrome_P450_Monoox"/>
</dbReference>
<reference evidence="10" key="1">
    <citation type="journal article" date="2019" name="Int. J. Syst. Evol. Microbiol.">
        <title>The Global Catalogue of Microorganisms (GCM) 10K type strain sequencing project: providing services to taxonomists for standard genome sequencing and annotation.</title>
        <authorList>
            <consortium name="The Broad Institute Genomics Platform"/>
            <consortium name="The Broad Institute Genome Sequencing Center for Infectious Disease"/>
            <person name="Wu L."/>
            <person name="Ma J."/>
        </authorList>
    </citation>
    <scope>NUCLEOTIDE SEQUENCE [LARGE SCALE GENOMIC DNA]</scope>
    <source>
        <strain evidence="10">JCM 18303</strain>
    </source>
</reference>
<evidence type="ECO:0000256" key="2">
    <source>
        <dbReference type="ARBA" id="ARBA00022617"/>
    </source>
</evidence>
<dbReference type="Gene3D" id="1.10.630.10">
    <property type="entry name" value="Cytochrome P450"/>
    <property type="match status" value="1"/>
</dbReference>
<gene>
    <name evidence="9" type="ORF">GCM10023321_45180</name>
</gene>
<comment type="caution">
    <text evidence="9">The sequence shown here is derived from an EMBL/GenBank/DDBJ whole genome shotgun (WGS) entry which is preliminary data.</text>
</comment>
<protein>
    <submittedName>
        <fullName evidence="9">Cytochrome P450</fullName>
    </submittedName>
</protein>
<dbReference type="RefSeq" id="WP_185066007.1">
    <property type="nucleotide sequence ID" value="NZ_BAABJP010000023.1"/>
</dbReference>
<evidence type="ECO:0000256" key="1">
    <source>
        <dbReference type="ARBA" id="ARBA00010617"/>
    </source>
</evidence>
<keyword evidence="5 7" id="KW-0408">Iron</keyword>
<evidence type="ECO:0000256" key="7">
    <source>
        <dbReference type="RuleBase" id="RU000461"/>
    </source>
</evidence>
<organism evidence="9 10">
    <name type="scientific">Pseudonocardia eucalypti</name>
    <dbReference type="NCBI Taxonomy" id="648755"/>
    <lineage>
        <taxon>Bacteria</taxon>
        <taxon>Bacillati</taxon>
        <taxon>Actinomycetota</taxon>
        <taxon>Actinomycetes</taxon>
        <taxon>Pseudonocardiales</taxon>
        <taxon>Pseudonocardiaceae</taxon>
        <taxon>Pseudonocardia</taxon>
    </lineage>
</organism>
<evidence type="ECO:0000256" key="6">
    <source>
        <dbReference type="ARBA" id="ARBA00023033"/>
    </source>
</evidence>
<dbReference type="PROSITE" id="PS00086">
    <property type="entry name" value="CYTOCHROME_P450"/>
    <property type="match status" value="1"/>
</dbReference>
<dbReference type="PRINTS" id="PR00463">
    <property type="entry name" value="EP450I"/>
</dbReference>
<dbReference type="PANTHER" id="PTHR24291:SF50">
    <property type="entry name" value="BIFUNCTIONAL ALBAFLAVENONE MONOOXYGENASE_TERPENE SYNTHASE"/>
    <property type="match status" value="1"/>
</dbReference>